<feature type="compositionally biased region" description="Basic and acidic residues" evidence="1">
    <location>
        <begin position="643"/>
        <end position="654"/>
    </location>
</feature>
<organism evidence="2">
    <name type="scientific">Cacopsylla melanoneura</name>
    <dbReference type="NCBI Taxonomy" id="428564"/>
    <lineage>
        <taxon>Eukaryota</taxon>
        <taxon>Metazoa</taxon>
        <taxon>Ecdysozoa</taxon>
        <taxon>Arthropoda</taxon>
        <taxon>Hexapoda</taxon>
        <taxon>Insecta</taxon>
        <taxon>Pterygota</taxon>
        <taxon>Neoptera</taxon>
        <taxon>Paraneoptera</taxon>
        <taxon>Hemiptera</taxon>
        <taxon>Sternorrhyncha</taxon>
        <taxon>Psylloidea</taxon>
        <taxon>Psyllidae</taxon>
        <taxon>Psyllinae</taxon>
        <taxon>Cacopsylla</taxon>
    </lineage>
</organism>
<name>A0A8D8M3D5_9HEMI</name>
<feature type="region of interest" description="Disordered" evidence="1">
    <location>
        <begin position="635"/>
        <end position="660"/>
    </location>
</feature>
<dbReference type="EMBL" id="HBUF01050279">
    <property type="protein sequence ID" value="CAG6621479.1"/>
    <property type="molecule type" value="Transcribed_RNA"/>
</dbReference>
<dbReference type="AlphaFoldDB" id="A0A8D8M3D5"/>
<sequence>MMEIDRYVLSLQRNLNIRSSYTGFDPDKDHDLLDDIVKSIKADCPFLETEDSQNGKDECARKIHTMLFLHTEFATSKYYMDDEELGCVIGILPNLNTVFYLLLVNKLNLIEYLKQMLFYSSEVVSNEVLEVINKNIKYYELHETLELYGNIIKIIYLKLKYLELEYQGKTGDVNEAMQDLSIGKTNNSEDSPQSDEIIIKTKYRKFLQNFKIFGFEFCNNLLNNSKLKCFEKDESIIFEGYLLLSHLQILIFCTNVECFQNNGENIKFNSNPCVHMSKEMEEFYQPFRADAEFNYLTEWTDSIVDSEIHLFKDCYGDLLYDLMKVLTPISSNSWIIFYDHDYGNGKTLQTEIGEHAYYLNELLKQAMAKGYEHSNIQQVSGEYLQHLCIKPLTEEDLILKSLPEELISAFQENSPIIQNRAKWLNSALRFFNGSHDEIMTIFESNLEHVSCGTVFCLHDMIMDRLTNEELELSEIEIQRLKSLLLNSLDHLTLSDQIKVVVTFVEKYQEELCTVFPSNERTGEAGEWLNVINNQSNVNQVCMTSLKHLLQAPHSTLTKLMNMSLKSKLDQSCMATVIEALVDTLLPHFGNILLNKQGGTNEESGDDSRYFLLDYFSDVLDEVKQSLERGEISFLASDETQNDGSERVKNKEQDTNAHQNSSPVFNIESLSKLSEQDISNLKPMISLLYKKQVLQPSDMYGKCLKPEFFSVDATQYEYLSFLTDLILVHFEDNSDLAWSPANEQLPELFNRVQYLVDECTGHMRDFIKEKYFARQQLILLITLLVKKHKDILVPGSLDNAHPDWLKLFLNESSTLTELYGISQDSLVPFLCQFLSRASQQEWTALASKMSSNNLLDVLEAVRVLVQLVEYRTREPDTVKPCVNCLHQMMICFINVFKDIFLPNLLQASSTLSSQFKLDLFESLTCLLASFKSSALDPVKMFTILSLETLTQKLLGQLFTSSEVKEYEKKLYVLIVRIDYVNTRVKLVRSIQNIQECKG</sequence>
<evidence type="ECO:0000313" key="2">
    <source>
        <dbReference type="EMBL" id="CAG6621479.1"/>
    </source>
</evidence>
<accession>A0A8D8M3D5</accession>
<proteinExistence type="predicted"/>
<evidence type="ECO:0000256" key="1">
    <source>
        <dbReference type="SAM" id="MobiDB-lite"/>
    </source>
</evidence>
<protein>
    <submittedName>
        <fullName evidence="2">Uncharacterized protein</fullName>
    </submittedName>
</protein>
<reference evidence="2" key="1">
    <citation type="submission" date="2021-05" db="EMBL/GenBank/DDBJ databases">
        <authorList>
            <person name="Alioto T."/>
            <person name="Alioto T."/>
            <person name="Gomez Garrido J."/>
        </authorList>
    </citation>
    <scope>NUCLEOTIDE SEQUENCE</scope>
</reference>